<evidence type="ECO:0000313" key="5">
    <source>
        <dbReference type="EMBL" id="MDY5169179.1"/>
    </source>
</evidence>
<dbReference type="PROSITE" id="PS01117">
    <property type="entry name" value="HTH_MARR_1"/>
    <property type="match status" value="1"/>
</dbReference>
<feature type="domain" description="HTH marR-type" evidence="4">
    <location>
        <begin position="37"/>
        <end position="138"/>
    </location>
</feature>
<organism evidence="5 6">
    <name type="scientific">Dielma fastidiosa</name>
    <dbReference type="NCBI Taxonomy" id="1034346"/>
    <lineage>
        <taxon>Bacteria</taxon>
        <taxon>Bacillati</taxon>
        <taxon>Bacillota</taxon>
        <taxon>Erysipelotrichia</taxon>
        <taxon>Erysipelotrichales</taxon>
        <taxon>Erysipelotrichaceae</taxon>
        <taxon>Dielma</taxon>
    </lineage>
</organism>
<dbReference type="InterPro" id="IPR036388">
    <property type="entry name" value="WH-like_DNA-bd_sf"/>
</dbReference>
<keyword evidence="1" id="KW-0805">Transcription regulation</keyword>
<dbReference type="Pfam" id="PF01047">
    <property type="entry name" value="MarR"/>
    <property type="match status" value="1"/>
</dbReference>
<dbReference type="InterPro" id="IPR023187">
    <property type="entry name" value="Tscrpt_reg_MarR-type_CS"/>
</dbReference>
<dbReference type="Proteomes" id="UP001276902">
    <property type="component" value="Unassembled WGS sequence"/>
</dbReference>
<gene>
    <name evidence="5" type="ORF">MQE39_13745</name>
</gene>
<proteinExistence type="predicted"/>
<keyword evidence="2" id="KW-0238">DNA-binding</keyword>
<dbReference type="GO" id="GO:0003677">
    <property type="term" value="F:DNA binding"/>
    <property type="evidence" value="ECO:0007669"/>
    <property type="project" value="UniProtKB-KW"/>
</dbReference>
<accession>A0AB35UV74</accession>
<evidence type="ECO:0000256" key="3">
    <source>
        <dbReference type="ARBA" id="ARBA00023163"/>
    </source>
</evidence>
<dbReference type="InterPro" id="IPR000835">
    <property type="entry name" value="HTH_MarR-typ"/>
</dbReference>
<keyword evidence="3" id="KW-0804">Transcription</keyword>
<protein>
    <submittedName>
        <fullName evidence="5">MarR family transcriptional regulator</fullName>
    </submittedName>
</protein>
<name>A0AB35UV74_9FIRM</name>
<comment type="caution">
    <text evidence="5">The sequence shown here is derived from an EMBL/GenBank/DDBJ whole genome shotgun (WGS) entry which is preliminary data.</text>
</comment>
<dbReference type="Gene3D" id="1.10.10.10">
    <property type="entry name" value="Winged helix-like DNA-binding domain superfamily/Winged helix DNA-binding domain"/>
    <property type="match status" value="1"/>
</dbReference>
<evidence type="ECO:0000256" key="2">
    <source>
        <dbReference type="ARBA" id="ARBA00023125"/>
    </source>
</evidence>
<dbReference type="EMBL" id="JALDAW010000022">
    <property type="protein sequence ID" value="MDY5169179.1"/>
    <property type="molecule type" value="Genomic_DNA"/>
</dbReference>
<dbReference type="SMART" id="SM00347">
    <property type="entry name" value="HTH_MARR"/>
    <property type="match status" value="1"/>
</dbReference>
<dbReference type="RefSeq" id="WP_320884136.1">
    <property type="nucleotide sequence ID" value="NZ_BAABZA010000004.1"/>
</dbReference>
<reference evidence="5" key="1">
    <citation type="submission" date="2022-03" db="EMBL/GenBank/DDBJ databases">
        <title>First case of bacteraemia caused by Dielma fastidiosa in a patient hospitalised with diverticulitis.</title>
        <authorList>
            <person name="Forman-Ankjaer B."/>
            <person name="Hvid-Jensen F."/>
            <person name="Kobel C.M."/>
            <person name="Greve T."/>
        </authorList>
    </citation>
    <scope>NUCLEOTIDE SEQUENCE</scope>
    <source>
        <strain evidence="5">AUH_DF_2021</strain>
    </source>
</reference>
<dbReference type="GO" id="GO:0003700">
    <property type="term" value="F:DNA-binding transcription factor activity"/>
    <property type="evidence" value="ECO:0007669"/>
    <property type="project" value="InterPro"/>
</dbReference>
<evidence type="ECO:0000259" key="4">
    <source>
        <dbReference type="SMART" id="SM00347"/>
    </source>
</evidence>
<dbReference type="SUPFAM" id="SSF46785">
    <property type="entry name" value="Winged helix' DNA-binding domain"/>
    <property type="match status" value="1"/>
</dbReference>
<dbReference type="InterPro" id="IPR036390">
    <property type="entry name" value="WH_DNA-bd_sf"/>
</dbReference>
<evidence type="ECO:0000256" key="1">
    <source>
        <dbReference type="ARBA" id="ARBA00023015"/>
    </source>
</evidence>
<evidence type="ECO:0000313" key="6">
    <source>
        <dbReference type="Proteomes" id="UP001276902"/>
    </source>
</evidence>
<dbReference type="AlphaFoldDB" id="A0AB35UV74"/>
<sequence length="157" mass="18342">MEKESKNLRKSIYRYSVMINNYFKELITAEMIEAGKKLELCGSMKFSYYFILCELYYSNKPLSLTQLASLVSVKLPNISNLVNELIKIGLVEQCQYDTNKRKVTVQLSELGIKYSNLLLPELSKIGKYVYGSDAECEKIYEYYSMLHARHFGKREDR</sequence>